<dbReference type="InterPro" id="IPR003656">
    <property type="entry name" value="Znf_BED"/>
</dbReference>
<protein>
    <recommendedName>
        <fullName evidence="5">BED-type domain-containing protein</fullName>
    </recommendedName>
</protein>
<evidence type="ECO:0000256" key="3">
    <source>
        <dbReference type="ARBA" id="ARBA00022833"/>
    </source>
</evidence>
<accession>A0A7J7NGZ5</accession>
<dbReference type="GO" id="GO:1990837">
    <property type="term" value="F:sequence-specific double-stranded DNA binding"/>
    <property type="evidence" value="ECO:0007669"/>
    <property type="project" value="TreeGrafter"/>
</dbReference>
<dbReference type="SUPFAM" id="SSF57667">
    <property type="entry name" value="beta-beta-alpha zinc fingers"/>
    <property type="match status" value="1"/>
</dbReference>
<feature type="domain" description="BED-type" evidence="5">
    <location>
        <begin position="52"/>
        <end position="107"/>
    </location>
</feature>
<name>A0A7J7NGZ5_9MAGN</name>
<evidence type="ECO:0000256" key="4">
    <source>
        <dbReference type="PROSITE-ProRule" id="PRU00027"/>
    </source>
</evidence>
<dbReference type="PROSITE" id="PS50808">
    <property type="entry name" value="ZF_BED"/>
    <property type="match status" value="1"/>
</dbReference>
<keyword evidence="7" id="KW-1185">Reference proteome</keyword>
<dbReference type="GO" id="GO:0006357">
    <property type="term" value="P:regulation of transcription by RNA polymerase II"/>
    <property type="evidence" value="ECO:0007669"/>
    <property type="project" value="TreeGrafter"/>
</dbReference>
<gene>
    <name evidence="6" type="ORF">GIB67_005371</name>
</gene>
<evidence type="ECO:0000256" key="2">
    <source>
        <dbReference type="ARBA" id="ARBA00022771"/>
    </source>
</evidence>
<organism evidence="6 7">
    <name type="scientific">Kingdonia uniflora</name>
    <dbReference type="NCBI Taxonomy" id="39325"/>
    <lineage>
        <taxon>Eukaryota</taxon>
        <taxon>Viridiplantae</taxon>
        <taxon>Streptophyta</taxon>
        <taxon>Embryophyta</taxon>
        <taxon>Tracheophyta</taxon>
        <taxon>Spermatophyta</taxon>
        <taxon>Magnoliopsida</taxon>
        <taxon>Ranunculales</taxon>
        <taxon>Circaeasteraceae</taxon>
        <taxon>Kingdonia</taxon>
    </lineage>
</organism>
<evidence type="ECO:0000313" key="6">
    <source>
        <dbReference type="EMBL" id="KAF6166509.1"/>
    </source>
</evidence>
<comment type="caution">
    <text evidence="6">The sequence shown here is derived from an EMBL/GenBank/DDBJ whole genome shotgun (WGS) entry which is preliminary data.</text>
</comment>
<dbReference type="PANTHER" id="PTHR34396">
    <property type="entry name" value="OS03G0264950 PROTEIN-RELATED"/>
    <property type="match status" value="1"/>
</dbReference>
<dbReference type="Proteomes" id="UP000541444">
    <property type="component" value="Unassembled WGS sequence"/>
</dbReference>
<dbReference type="PANTHER" id="PTHR34396:SF25">
    <property type="entry name" value="BOUNDARY ELEMENT ASSOCIATED FACTOR"/>
    <property type="match status" value="1"/>
</dbReference>
<dbReference type="EMBL" id="JACGCM010000786">
    <property type="protein sequence ID" value="KAF6166509.1"/>
    <property type="molecule type" value="Genomic_DNA"/>
</dbReference>
<proteinExistence type="predicted"/>
<reference evidence="6 7" key="1">
    <citation type="journal article" date="2020" name="IScience">
        <title>Genome Sequencing of the Endangered Kingdonia uniflora (Circaeasteraceae, Ranunculales) Reveals Potential Mechanisms of Evolutionary Specialization.</title>
        <authorList>
            <person name="Sun Y."/>
            <person name="Deng T."/>
            <person name="Zhang A."/>
            <person name="Moore M.J."/>
            <person name="Landis J.B."/>
            <person name="Lin N."/>
            <person name="Zhang H."/>
            <person name="Zhang X."/>
            <person name="Huang J."/>
            <person name="Zhang X."/>
            <person name="Sun H."/>
            <person name="Wang H."/>
        </authorList>
    </citation>
    <scope>NUCLEOTIDE SEQUENCE [LARGE SCALE GENOMIC DNA]</scope>
    <source>
        <strain evidence="6">TB1705</strain>
        <tissue evidence="6">Leaf</tissue>
    </source>
</reference>
<dbReference type="Pfam" id="PF02892">
    <property type="entry name" value="zf-BED"/>
    <property type="match status" value="1"/>
</dbReference>
<sequence>MNMSNKIPPIVGNDVISTPNASNPSIEVQTQSSNTPIIIADEEPVQPSKKRKLTSRAWQHFTKKTVKGDVKAECNHCKKLLGGETRGATRHLLDHIDNSCLVIRRGNTSQTTLNTSQMSDGRVQVNTYIFDQEHARAALRKMIILHEYPLSMVEHFGFREYSKALQPMFKVVS</sequence>
<evidence type="ECO:0000313" key="7">
    <source>
        <dbReference type="Proteomes" id="UP000541444"/>
    </source>
</evidence>
<keyword evidence="3" id="KW-0862">Zinc</keyword>
<feature type="non-terminal residue" evidence="6">
    <location>
        <position position="173"/>
    </location>
</feature>
<dbReference type="GO" id="GO:0005634">
    <property type="term" value="C:nucleus"/>
    <property type="evidence" value="ECO:0007669"/>
    <property type="project" value="TreeGrafter"/>
</dbReference>
<evidence type="ECO:0000259" key="5">
    <source>
        <dbReference type="PROSITE" id="PS50808"/>
    </source>
</evidence>
<dbReference type="SMART" id="SM00614">
    <property type="entry name" value="ZnF_BED"/>
    <property type="match status" value="1"/>
</dbReference>
<keyword evidence="2 4" id="KW-0863">Zinc-finger</keyword>
<dbReference type="AlphaFoldDB" id="A0A7J7NGZ5"/>
<dbReference type="OrthoDB" id="1900170at2759"/>
<dbReference type="InterPro" id="IPR053031">
    <property type="entry name" value="Cuticle_assoc_protein"/>
</dbReference>
<dbReference type="GO" id="GO:0008270">
    <property type="term" value="F:zinc ion binding"/>
    <property type="evidence" value="ECO:0007669"/>
    <property type="project" value="UniProtKB-KW"/>
</dbReference>
<evidence type="ECO:0000256" key="1">
    <source>
        <dbReference type="ARBA" id="ARBA00022723"/>
    </source>
</evidence>
<dbReference type="InterPro" id="IPR036236">
    <property type="entry name" value="Znf_C2H2_sf"/>
</dbReference>
<keyword evidence="1" id="KW-0479">Metal-binding</keyword>